<dbReference type="InterPro" id="IPR001932">
    <property type="entry name" value="PPM-type_phosphatase-like_dom"/>
</dbReference>
<keyword evidence="1" id="KW-0479">Metal-binding</keyword>
<dbReference type="Proteomes" id="UP000827284">
    <property type="component" value="Unassembled WGS sequence"/>
</dbReference>
<feature type="domain" description="PPM-type phosphatase" evidence="6">
    <location>
        <begin position="57"/>
        <end position="543"/>
    </location>
</feature>
<gene>
    <name evidence="7" type="ORF">EMPS_02459</name>
</gene>
<dbReference type="InterPro" id="IPR015655">
    <property type="entry name" value="PP2C"/>
</dbReference>
<proteinExistence type="inferred from homology"/>
<accession>A0A9P3H4S2</accession>
<reference evidence="7" key="1">
    <citation type="submission" date="2021-11" db="EMBL/GenBank/DDBJ databases">
        <authorList>
            <person name="Herlambang A."/>
            <person name="Guo Y."/>
            <person name="Takashima Y."/>
            <person name="Nishizawa T."/>
        </authorList>
    </citation>
    <scope>NUCLEOTIDE SEQUENCE</scope>
    <source>
        <strain evidence="7">E1425</strain>
    </source>
</reference>
<protein>
    <submittedName>
        <fullName evidence="7">Protein phosphatase PTC6</fullName>
    </submittedName>
</protein>
<dbReference type="SUPFAM" id="SSF81606">
    <property type="entry name" value="PP2C-like"/>
    <property type="match status" value="1"/>
</dbReference>
<feature type="compositionally biased region" description="Low complexity" evidence="5">
    <location>
        <begin position="110"/>
        <end position="120"/>
    </location>
</feature>
<dbReference type="InterPro" id="IPR036457">
    <property type="entry name" value="PPM-type-like_dom_sf"/>
</dbReference>
<evidence type="ECO:0000313" key="7">
    <source>
        <dbReference type="EMBL" id="GJJ70110.1"/>
    </source>
</evidence>
<evidence type="ECO:0000256" key="3">
    <source>
        <dbReference type="ARBA" id="ARBA00022912"/>
    </source>
</evidence>
<dbReference type="OrthoDB" id="416093at2759"/>
<dbReference type="GO" id="GO:0046872">
    <property type="term" value="F:metal ion binding"/>
    <property type="evidence" value="ECO:0007669"/>
    <property type="project" value="UniProtKB-KW"/>
</dbReference>
<dbReference type="Gene3D" id="3.60.40.10">
    <property type="entry name" value="PPM-type phosphatase domain"/>
    <property type="match status" value="2"/>
</dbReference>
<dbReference type="InterPro" id="IPR000222">
    <property type="entry name" value="PP2C_BS"/>
</dbReference>
<evidence type="ECO:0000256" key="1">
    <source>
        <dbReference type="ARBA" id="ARBA00022723"/>
    </source>
</evidence>
<feature type="compositionally biased region" description="Polar residues" evidence="5">
    <location>
        <begin position="243"/>
        <end position="275"/>
    </location>
</feature>
<dbReference type="Pfam" id="PF00481">
    <property type="entry name" value="PP2C"/>
    <property type="match status" value="1"/>
</dbReference>
<feature type="region of interest" description="Disordered" evidence="5">
    <location>
        <begin position="90"/>
        <end position="120"/>
    </location>
</feature>
<evidence type="ECO:0000256" key="2">
    <source>
        <dbReference type="ARBA" id="ARBA00022801"/>
    </source>
</evidence>
<feature type="compositionally biased region" description="Acidic residues" evidence="5">
    <location>
        <begin position="277"/>
        <end position="287"/>
    </location>
</feature>
<dbReference type="CDD" id="cd00143">
    <property type="entry name" value="PP2Cc"/>
    <property type="match status" value="1"/>
</dbReference>
<name>A0A9P3H4S2_9FUNG</name>
<organism evidence="7 8">
    <name type="scientific">Entomortierella parvispora</name>
    <dbReference type="NCBI Taxonomy" id="205924"/>
    <lineage>
        <taxon>Eukaryota</taxon>
        <taxon>Fungi</taxon>
        <taxon>Fungi incertae sedis</taxon>
        <taxon>Mucoromycota</taxon>
        <taxon>Mortierellomycotina</taxon>
        <taxon>Mortierellomycetes</taxon>
        <taxon>Mortierellales</taxon>
        <taxon>Mortierellaceae</taxon>
        <taxon>Entomortierella</taxon>
    </lineage>
</organism>
<dbReference type="PROSITE" id="PS01032">
    <property type="entry name" value="PPM_1"/>
    <property type="match status" value="1"/>
</dbReference>
<comment type="similarity">
    <text evidence="4">Belongs to the PP2C family.</text>
</comment>
<evidence type="ECO:0000256" key="4">
    <source>
        <dbReference type="RuleBase" id="RU003465"/>
    </source>
</evidence>
<dbReference type="PANTHER" id="PTHR47992">
    <property type="entry name" value="PROTEIN PHOSPHATASE"/>
    <property type="match status" value="1"/>
</dbReference>
<dbReference type="AlphaFoldDB" id="A0A9P3H4S2"/>
<dbReference type="PROSITE" id="PS51746">
    <property type="entry name" value="PPM_2"/>
    <property type="match status" value="1"/>
</dbReference>
<dbReference type="EMBL" id="BQFW01000003">
    <property type="protein sequence ID" value="GJJ70110.1"/>
    <property type="molecule type" value="Genomic_DNA"/>
</dbReference>
<evidence type="ECO:0000313" key="8">
    <source>
        <dbReference type="Proteomes" id="UP000827284"/>
    </source>
</evidence>
<keyword evidence="8" id="KW-1185">Reference proteome</keyword>
<evidence type="ECO:0000259" key="6">
    <source>
        <dbReference type="PROSITE" id="PS51746"/>
    </source>
</evidence>
<comment type="caution">
    <text evidence="7">The sequence shown here is derived from an EMBL/GenBank/DDBJ whole genome shotgun (WGS) entry which is preliminary data.</text>
</comment>
<dbReference type="SMART" id="SM00332">
    <property type="entry name" value="PP2Cc"/>
    <property type="match status" value="1"/>
</dbReference>
<sequence>MIQMTALRPCRSILNGGTQQQTRGFGSSTIRWSQPYFAMKNSQGDTLRINLSKSRDFVGIRSTRCQRKHNQDRYKVLVLNPPTLSPELSAAAAAAAASEGHNDGHGKGSGSKSATTTTEGAQMDADSKTLFYFAIFDGHGGSHTADYLTANLDQYVEQAQPSMVPGVIKELRKLGGYFRSFRPHFLEPFLPSNFEQIYGAKKSAEARQQRRINIKGKGGKVKPMIFIPHPNASEEDQQMELESIQSSTLPWTEPGSLNSKNTSGTDETEASSPTNGIEEDEVEYDEDEDPFVIARRRRLVKSSPLPSGTTSYFGTDRSEYQNLFLREMVDPFSETLSVPPDPPIPSTMTLEQRLFLSFLKCDTELIRDKYMDGSTASIVVVQSKGAFWETQEDLDLIIAHVGDTRILLCEAPKGECVQLTTDHHPDAVVEADRIRKMAAYVSADSFGENMFLGQVANTRALGDVAMKAFGVSAEPELVRKTVKAKEAAFLVLISDGVSSVMSNQEVVDCVKLESNPTQAAANVLNLAEQLGAEDNCTVLVVKLPAWGTPMPDLSKELREYRWQSEAQQSRARRR</sequence>
<keyword evidence="3 4" id="KW-0904">Protein phosphatase</keyword>
<keyword evidence="2 4" id="KW-0378">Hydrolase</keyword>
<feature type="region of interest" description="Disordered" evidence="5">
    <location>
        <begin position="234"/>
        <end position="287"/>
    </location>
</feature>
<evidence type="ECO:0000256" key="5">
    <source>
        <dbReference type="SAM" id="MobiDB-lite"/>
    </source>
</evidence>
<reference evidence="7" key="2">
    <citation type="journal article" date="2022" name="Microbiol. Resour. Announc.">
        <title>Whole-Genome Sequence of Entomortierella parvispora E1425, a Mucoromycotan Fungus Associated with Burkholderiaceae-Related Endosymbiotic Bacteria.</title>
        <authorList>
            <person name="Herlambang A."/>
            <person name="Guo Y."/>
            <person name="Takashima Y."/>
            <person name="Narisawa K."/>
            <person name="Ohta H."/>
            <person name="Nishizawa T."/>
        </authorList>
    </citation>
    <scope>NUCLEOTIDE SEQUENCE</scope>
    <source>
        <strain evidence="7">E1425</strain>
    </source>
</reference>
<dbReference type="GO" id="GO:0004722">
    <property type="term" value="F:protein serine/threonine phosphatase activity"/>
    <property type="evidence" value="ECO:0007669"/>
    <property type="project" value="InterPro"/>
</dbReference>